<keyword evidence="4" id="KW-0811">Translocation</keyword>
<evidence type="ECO:0000313" key="6">
    <source>
        <dbReference type="Proteomes" id="UP000015105"/>
    </source>
</evidence>
<keyword evidence="4" id="KW-0472">Membrane</keyword>
<comment type="subcellular location">
    <subcellularLocation>
        <location evidence="1">Nucleus envelope</location>
    </subcellularLocation>
    <subcellularLocation>
        <location evidence="4">Nucleus</location>
        <location evidence="4">Nuclear pore complex</location>
    </subcellularLocation>
</comment>
<evidence type="ECO:0000313" key="5">
    <source>
        <dbReference type="EnsemblPlants" id="AET4Gv20406700.16"/>
    </source>
</evidence>
<keyword evidence="4" id="KW-0509">mRNA transport</keyword>
<dbReference type="PANTHER" id="PTHR11225">
    <property type="entry name" value="NUCLEAR PORE COMPLEX PROTEIN NUP93 NUCLEOPORIN NUP93 DEAD EYE PROTEIN"/>
    <property type="match status" value="1"/>
</dbReference>
<dbReference type="AlphaFoldDB" id="A0A453I1K4"/>
<proteinExistence type="inferred from homology"/>
<organism evidence="5 6">
    <name type="scientific">Aegilops tauschii subsp. strangulata</name>
    <name type="common">Goatgrass</name>
    <dbReference type="NCBI Taxonomy" id="200361"/>
    <lineage>
        <taxon>Eukaryota</taxon>
        <taxon>Viridiplantae</taxon>
        <taxon>Streptophyta</taxon>
        <taxon>Embryophyta</taxon>
        <taxon>Tracheophyta</taxon>
        <taxon>Spermatophyta</taxon>
        <taxon>Magnoliopsida</taxon>
        <taxon>Liliopsida</taxon>
        <taxon>Poales</taxon>
        <taxon>Poaceae</taxon>
        <taxon>BOP clade</taxon>
        <taxon>Pooideae</taxon>
        <taxon>Triticodae</taxon>
        <taxon>Triticeae</taxon>
        <taxon>Triticinae</taxon>
        <taxon>Aegilops</taxon>
    </lineage>
</organism>
<dbReference type="PANTHER" id="PTHR11225:SF4">
    <property type="entry name" value="NUCLEAR PORE COMPLEX PROTEIN NUP93"/>
    <property type="match status" value="1"/>
</dbReference>
<dbReference type="Pfam" id="PF04097">
    <property type="entry name" value="Nic96"/>
    <property type="match status" value="1"/>
</dbReference>
<reference evidence="5" key="3">
    <citation type="journal article" date="2017" name="Nature">
        <title>Genome sequence of the progenitor of the wheat D genome Aegilops tauschii.</title>
        <authorList>
            <person name="Luo M.C."/>
            <person name="Gu Y.Q."/>
            <person name="Puiu D."/>
            <person name="Wang H."/>
            <person name="Twardziok S.O."/>
            <person name="Deal K.R."/>
            <person name="Huo N."/>
            <person name="Zhu T."/>
            <person name="Wang L."/>
            <person name="Wang Y."/>
            <person name="McGuire P.E."/>
            <person name="Liu S."/>
            <person name="Long H."/>
            <person name="Ramasamy R.K."/>
            <person name="Rodriguez J.C."/>
            <person name="Van S.L."/>
            <person name="Yuan L."/>
            <person name="Wang Z."/>
            <person name="Xia Z."/>
            <person name="Xiao L."/>
            <person name="Anderson O.D."/>
            <person name="Ouyang S."/>
            <person name="Liang Y."/>
            <person name="Zimin A.V."/>
            <person name="Pertea G."/>
            <person name="Qi P."/>
            <person name="Bennetzen J.L."/>
            <person name="Dai X."/>
            <person name="Dawson M.W."/>
            <person name="Muller H.G."/>
            <person name="Kugler K."/>
            <person name="Rivarola-Duarte L."/>
            <person name="Spannagl M."/>
            <person name="Mayer K.F.X."/>
            <person name="Lu F.H."/>
            <person name="Bevan M.W."/>
            <person name="Leroy P."/>
            <person name="Li P."/>
            <person name="You F.M."/>
            <person name="Sun Q."/>
            <person name="Liu Z."/>
            <person name="Lyons E."/>
            <person name="Wicker T."/>
            <person name="Salzberg S.L."/>
            <person name="Devos K.M."/>
            <person name="Dvorak J."/>
        </authorList>
    </citation>
    <scope>NUCLEOTIDE SEQUENCE [LARGE SCALE GENOMIC DNA]</scope>
    <source>
        <strain evidence="5">cv. AL8/78</strain>
    </source>
</reference>
<dbReference type="GO" id="GO:0016973">
    <property type="term" value="P:poly(A)+ mRNA export from nucleus"/>
    <property type="evidence" value="ECO:0007669"/>
    <property type="project" value="TreeGrafter"/>
</dbReference>
<evidence type="ECO:0000256" key="2">
    <source>
        <dbReference type="ARBA" id="ARBA00010186"/>
    </source>
</evidence>
<reference evidence="5" key="5">
    <citation type="journal article" date="2021" name="G3 (Bethesda)">
        <title>Aegilops tauschii genome assembly Aet v5.0 features greater sequence contiguity and improved annotation.</title>
        <authorList>
            <person name="Wang L."/>
            <person name="Zhu T."/>
            <person name="Rodriguez J.C."/>
            <person name="Deal K.R."/>
            <person name="Dubcovsky J."/>
            <person name="McGuire P.E."/>
            <person name="Lux T."/>
            <person name="Spannagl M."/>
            <person name="Mayer K.F.X."/>
            <person name="Baldrich P."/>
            <person name="Meyers B.C."/>
            <person name="Huo N."/>
            <person name="Gu Y.Q."/>
            <person name="Zhou H."/>
            <person name="Devos K.M."/>
            <person name="Bennetzen J.L."/>
            <person name="Unver T."/>
            <person name="Budak H."/>
            <person name="Gulick P.J."/>
            <person name="Galiba G."/>
            <person name="Kalapos B."/>
            <person name="Nelson D.R."/>
            <person name="Li P."/>
            <person name="You F.M."/>
            <person name="Luo M.C."/>
            <person name="Dvorak J."/>
        </authorList>
    </citation>
    <scope>NUCLEOTIDE SEQUENCE [LARGE SCALE GENOMIC DNA]</scope>
    <source>
        <strain evidence="5">cv. AL8/78</strain>
    </source>
</reference>
<dbReference type="GO" id="GO:0005643">
    <property type="term" value="C:nuclear pore"/>
    <property type="evidence" value="ECO:0007669"/>
    <property type="project" value="UniProtKB-SubCell"/>
</dbReference>
<dbReference type="Proteomes" id="UP000015105">
    <property type="component" value="Chromosome 4D"/>
</dbReference>
<keyword evidence="4" id="KW-0813">Transport</keyword>
<evidence type="ECO:0000256" key="4">
    <source>
        <dbReference type="RuleBase" id="RU364035"/>
    </source>
</evidence>
<comment type="similarity">
    <text evidence="2 4">Belongs to the nucleoporin interacting component (NIC) family.</text>
</comment>
<reference evidence="6" key="2">
    <citation type="journal article" date="2017" name="Nat. Plants">
        <title>The Aegilops tauschii genome reveals multiple impacts of transposons.</title>
        <authorList>
            <person name="Zhao G."/>
            <person name="Zou C."/>
            <person name="Li K."/>
            <person name="Wang K."/>
            <person name="Li T."/>
            <person name="Gao L."/>
            <person name="Zhang X."/>
            <person name="Wang H."/>
            <person name="Yang Z."/>
            <person name="Liu X."/>
            <person name="Jiang W."/>
            <person name="Mao L."/>
            <person name="Kong X."/>
            <person name="Jiao Y."/>
            <person name="Jia J."/>
        </authorList>
    </citation>
    <scope>NUCLEOTIDE SEQUENCE [LARGE SCALE GENOMIC DNA]</scope>
    <source>
        <strain evidence="6">cv. AL8/78</strain>
    </source>
</reference>
<dbReference type="Gramene" id="AET4Gv20406700.16">
    <property type="protein sequence ID" value="AET4Gv20406700.16"/>
    <property type="gene ID" value="AET4Gv20406700"/>
</dbReference>
<reference evidence="6" key="1">
    <citation type="journal article" date="2014" name="Science">
        <title>Ancient hybridizations among the ancestral genomes of bread wheat.</title>
        <authorList>
            <consortium name="International Wheat Genome Sequencing Consortium,"/>
            <person name="Marcussen T."/>
            <person name="Sandve S.R."/>
            <person name="Heier L."/>
            <person name="Spannagl M."/>
            <person name="Pfeifer M."/>
            <person name="Jakobsen K.S."/>
            <person name="Wulff B.B."/>
            <person name="Steuernagel B."/>
            <person name="Mayer K.F."/>
            <person name="Olsen O.A."/>
        </authorList>
    </citation>
    <scope>NUCLEOTIDE SEQUENCE [LARGE SCALE GENOMIC DNA]</scope>
    <source>
        <strain evidence="6">cv. AL8/78</strain>
    </source>
</reference>
<keyword evidence="4" id="KW-0653">Protein transport</keyword>
<sequence>QSVEIHKRVGAFAMALQTVNKCLSDAVCALAHNMLDGESRAVALIQSGNEILETARYSSEASVQDKDLISEQQIILRQLEAILHIYRLARAGQTVDALRETIKLPCLHLDPQSSNVSVDVFRNLSPHVQACVPDLLKVALNCMDNVRDTDGTLRAVKSKIANLVASNMSRNWPQDLYQKVAQCI</sequence>
<protein>
    <recommendedName>
        <fullName evidence="4">Nuclear pore protein</fullName>
    </recommendedName>
</protein>
<reference evidence="5" key="4">
    <citation type="submission" date="2019-03" db="UniProtKB">
        <authorList>
            <consortium name="EnsemblPlants"/>
        </authorList>
    </citation>
    <scope>IDENTIFICATION</scope>
</reference>
<name>A0A453I1K4_AEGTS</name>
<keyword evidence="3 4" id="KW-0539">Nucleus</keyword>
<dbReference type="EnsemblPlants" id="AET4Gv20406700.16">
    <property type="protein sequence ID" value="AET4Gv20406700.16"/>
    <property type="gene ID" value="AET4Gv20406700"/>
</dbReference>
<evidence type="ECO:0000256" key="3">
    <source>
        <dbReference type="ARBA" id="ARBA00023242"/>
    </source>
</evidence>
<accession>A0A453I1K4</accession>
<keyword evidence="4" id="KW-0906">Nuclear pore complex</keyword>
<evidence type="ECO:0000256" key="1">
    <source>
        <dbReference type="ARBA" id="ARBA00004259"/>
    </source>
</evidence>
<keyword evidence="6" id="KW-1185">Reference proteome</keyword>
<dbReference type="GO" id="GO:0006606">
    <property type="term" value="P:protein import into nucleus"/>
    <property type="evidence" value="ECO:0007669"/>
    <property type="project" value="TreeGrafter"/>
</dbReference>
<dbReference type="GO" id="GO:0017056">
    <property type="term" value="F:structural constituent of nuclear pore"/>
    <property type="evidence" value="ECO:0007669"/>
    <property type="project" value="InterPro"/>
</dbReference>
<dbReference type="InterPro" id="IPR007231">
    <property type="entry name" value="Nucleoporin_int_Nup93/Nic96"/>
</dbReference>